<feature type="region of interest" description="Disordered" evidence="7">
    <location>
        <begin position="182"/>
        <end position="226"/>
    </location>
</feature>
<evidence type="ECO:0000256" key="2">
    <source>
        <dbReference type="ARBA" id="ARBA00011458"/>
    </source>
</evidence>
<evidence type="ECO:0000256" key="5">
    <source>
        <dbReference type="ARBA" id="ARBA00023274"/>
    </source>
</evidence>
<evidence type="ECO:0000313" key="9">
    <source>
        <dbReference type="Proteomes" id="UP000612055"/>
    </source>
</evidence>
<reference evidence="8" key="1">
    <citation type="journal article" date="2020" name="bioRxiv">
        <title>Comparative genomics of Chlamydomonas.</title>
        <authorList>
            <person name="Craig R.J."/>
            <person name="Hasan A.R."/>
            <person name="Ness R.W."/>
            <person name="Keightley P.D."/>
        </authorList>
    </citation>
    <scope>NUCLEOTIDE SEQUENCE</scope>
    <source>
        <strain evidence="8">CCAP 11/70</strain>
    </source>
</reference>
<comment type="caution">
    <text evidence="8">The sequence shown here is derived from an EMBL/GenBank/DDBJ whole genome shotgun (WGS) entry which is preliminary data.</text>
</comment>
<dbReference type="GO" id="GO:0003735">
    <property type="term" value="F:structural constituent of ribosome"/>
    <property type="evidence" value="ECO:0007669"/>
    <property type="project" value="InterPro"/>
</dbReference>
<dbReference type="Gene3D" id="4.10.640.10">
    <property type="entry name" value="Ribosomal protein S18"/>
    <property type="match status" value="1"/>
</dbReference>
<comment type="subunit">
    <text evidence="2">Part of the 30S ribosomal subunit.</text>
</comment>
<dbReference type="PANTHER" id="PTHR13479:SF40">
    <property type="entry name" value="SMALL RIBOSOMAL SUBUNIT PROTEIN BS18M"/>
    <property type="match status" value="1"/>
</dbReference>
<dbReference type="Pfam" id="PF01084">
    <property type="entry name" value="Ribosomal_S18"/>
    <property type="match status" value="1"/>
</dbReference>
<proteinExistence type="inferred from homology"/>
<name>A0A835XPK3_9CHLO</name>
<dbReference type="GO" id="GO:0070181">
    <property type="term" value="F:small ribosomal subunit rRNA binding"/>
    <property type="evidence" value="ECO:0007669"/>
    <property type="project" value="TreeGrafter"/>
</dbReference>
<evidence type="ECO:0000313" key="8">
    <source>
        <dbReference type="EMBL" id="KAG2487207.1"/>
    </source>
</evidence>
<dbReference type="GO" id="GO:0005763">
    <property type="term" value="C:mitochondrial small ribosomal subunit"/>
    <property type="evidence" value="ECO:0007669"/>
    <property type="project" value="TreeGrafter"/>
</dbReference>
<feature type="region of interest" description="Disordered" evidence="7">
    <location>
        <begin position="312"/>
        <end position="345"/>
    </location>
</feature>
<comment type="similarity">
    <text evidence="1">Belongs to the bacterial ribosomal protein bS18 family.</text>
</comment>
<dbReference type="GO" id="GO:0006412">
    <property type="term" value="P:translation"/>
    <property type="evidence" value="ECO:0007669"/>
    <property type="project" value="InterPro"/>
</dbReference>
<organism evidence="8 9">
    <name type="scientific">Edaphochlamys debaryana</name>
    <dbReference type="NCBI Taxonomy" id="47281"/>
    <lineage>
        <taxon>Eukaryota</taxon>
        <taxon>Viridiplantae</taxon>
        <taxon>Chlorophyta</taxon>
        <taxon>core chlorophytes</taxon>
        <taxon>Chlorophyceae</taxon>
        <taxon>CS clade</taxon>
        <taxon>Chlamydomonadales</taxon>
        <taxon>Chlamydomonadales incertae sedis</taxon>
        <taxon>Edaphochlamys</taxon>
    </lineage>
</organism>
<gene>
    <name evidence="8" type="ORF">HYH03_014181</name>
</gene>
<keyword evidence="5" id="KW-0687">Ribonucleoprotein</keyword>
<feature type="region of interest" description="Disordered" evidence="7">
    <location>
        <begin position="27"/>
        <end position="59"/>
    </location>
</feature>
<dbReference type="AlphaFoldDB" id="A0A835XPK3"/>
<evidence type="ECO:0000256" key="7">
    <source>
        <dbReference type="SAM" id="MobiDB-lite"/>
    </source>
</evidence>
<dbReference type="Proteomes" id="UP000612055">
    <property type="component" value="Unassembled WGS sequence"/>
</dbReference>
<evidence type="ECO:0000256" key="6">
    <source>
        <dbReference type="ARBA" id="ARBA00035266"/>
    </source>
</evidence>
<evidence type="ECO:0000256" key="3">
    <source>
        <dbReference type="ARBA" id="ARBA00022884"/>
    </source>
</evidence>
<dbReference type="EMBL" id="JAEHOE010000100">
    <property type="protein sequence ID" value="KAG2487207.1"/>
    <property type="molecule type" value="Genomic_DNA"/>
</dbReference>
<protein>
    <recommendedName>
        <fullName evidence="6">Small ribosomal subunit protein bS18c</fullName>
    </recommendedName>
</protein>
<keyword evidence="3" id="KW-0694">RNA-binding</keyword>
<feature type="compositionally biased region" description="Low complexity" evidence="7">
    <location>
        <begin position="101"/>
        <end position="131"/>
    </location>
</feature>
<evidence type="ECO:0000256" key="1">
    <source>
        <dbReference type="ARBA" id="ARBA00005589"/>
    </source>
</evidence>
<dbReference type="InterPro" id="IPR036870">
    <property type="entry name" value="Ribosomal_bS18_sf"/>
</dbReference>
<dbReference type="SUPFAM" id="SSF46911">
    <property type="entry name" value="Ribosomal protein S18"/>
    <property type="match status" value="1"/>
</dbReference>
<feature type="compositionally biased region" description="Gly residues" evidence="7">
    <location>
        <begin position="313"/>
        <end position="338"/>
    </location>
</feature>
<dbReference type="OrthoDB" id="21463at2759"/>
<dbReference type="InterPro" id="IPR001648">
    <property type="entry name" value="Ribosomal_bS18"/>
</dbReference>
<sequence length="353" mass="35867">MLNSSTAQTGGWTAAVSALCRLASHPSQRSFAASADDKARDGTEAGPGPASEGPASTPSLAELLQASGSRLAEGGAAQLANMDADLAAAAVQARLRAALGSGPESASAESEPGTSDALDAAAADSGADPDAPVTAGQKLRHARYGYAALGGSIPDPAPSSASIGTPGASGSMLDLVGRIQASSPRINPKRRFQPGETYEPQDLNPYAPRTGSDRRRRNALGAPRPSAEEVLQKADFKNAAFLSSWFLTPAGRIAPRTTTRLPVALHQRVSRHIRLARHLALIPGESRLDKAHLPRLRAQELAAAQAAAAAAQQGGGGGAGPGLGLEVGLPGPGAGAKEGGPRRRYNELLDFGA</sequence>
<feature type="region of interest" description="Disordered" evidence="7">
    <location>
        <begin position="101"/>
        <end position="136"/>
    </location>
</feature>
<accession>A0A835XPK3</accession>
<keyword evidence="4" id="KW-0689">Ribosomal protein</keyword>
<evidence type="ECO:0000256" key="4">
    <source>
        <dbReference type="ARBA" id="ARBA00022980"/>
    </source>
</evidence>
<dbReference type="PANTHER" id="PTHR13479">
    <property type="entry name" value="30S RIBOSOMAL PROTEIN S18"/>
    <property type="match status" value="1"/>
</dbReference>
<keyword evidence="9" id="KW-1185">Reference proteome</keyword>